<dbReference type="Proteomes" id="UP000240538">
    <property type="component" value="Segment"/>
</dbReference>
<dbReference type="EMBL" id="MG696114">
    <property type="protein sequence ID" value="AUM58505.1"/>
    <property type="molecule type" value="Genomic_DNA"/>
</dbReference>
<protein>
    <recommendedName>
        <fullName evidence="1">LysM domain-containing protein</fullName>
    </recommendedName>
</protein>
<keyword evidence="3" id="KW-1185">Reference proteome</keyword>
<feature type="domain" description="LysM" evidence="1">
    <location>
        <begin position="73"/>
        <end position="117"/>
    </location>
</feature>
<dbReference type="SMART" id="SM00257">
    <property type="entry name" value="LysM"/>
    <property type="match status" value="1"/>
</dbReference>
<dbReference type="Pfam" id="PF01476">
    <property type="entry name" value="LysM"/>
    <property type="match status" value="1"/>
</dbReference>
<dbReference type="CDD" id="cd00118">
    <property type="entry name" value="LysM"/>
    <property type="match status" value="1"/>
</dbReference>
<evidence type="ECO:0000313" key="2">
    <source>
        <dbReference type="EMBL" id="AUM58505.1"/>
    </source>
</evidence>
<dbReference type="SUPFAM" id="SSF54106">
    <property type="entry name" value="LysM domain"/>
    <property type="match status" value="1"/>
</dbReference>
<name>A0A2I6PFJ7_9CAUD</name>
<dbReference type="InterPro" id="IPR018392">
    <property type="entry name" value="LysM"/>
</dbReference>
<reference evidence="2 3" key="1">
    <citation type="submission" date="2017-12" db="EMBL/GenBank/DDBJ databases">
        <title>Complete genome sequence and characterization of bacteriophage phiP4-3 infecting Proteus pennea.</title>
        <authorList>
            <person name="He Y."/>
            <person name="Yang H."/>
        </authorList>
    </citation>
    <scope>NUCLEOTIDE SEQUENCE [LARGE SCALE GENOMIC DNA]</scope>
</reference>
<dbReference type="Gene3D" id="3.10.350.10">
    <property type="entry name" value="LysM domain"/>
    <property type="match status" value="1"/>
</dbReference>
<dbReference type="InterPro" id="IPR036779">
    <property type="entry name" value="LysM_dom_sf"/>
</dbReference>
<accession>A0A2I6PFJ7</accession>
<evidence type="ECO:0000259" key="1">
    <source>
        <dbReference type="PROSITE" id="PS51782"/>
    </source>
</evidence>
<organism evidence="2 3">
    <name type="scientific">Proteus phage phiP4-3</name>
    <dbReference type="NCBI Taxonomy" id="2065203"/>
    <lineage>
        <taxon>Viruses</taxon>
        <taxon>Duplodnaviria</taxon>
        <taxon>Heunggongvirae</taxon>
        <taxon>Uroviricota</taxon>
        <taxon>Caudoviricetes</taxon>
        <taxon>Pantevenvirales</taxon>
        <taxon>Straboviridae</taxon>
        <taxon>Bragavirus</taxon>
        <taxon>Bragavirus p43</taxon>
    </lineage>
</organism>
<proteinExistence type="predicted"/>
<gene>
    <name evidence="2" type="ORF">phiP43_147</name>
</gene>
<evidence type="ECO:0000313" key="3">
    <source>
        <dbReference type="Proteomes" id="UP000240538"/>
    </source>
</evidence>
<dbReference type="PROSITE" id="PS51782">
    <property type="entry name" value="LYSM"/>
    <property type="match status" value="1"/>
</dbReference>
<sequence length="117" mass="12987">MKIILTSADDLSRFMVDTRNIIGASETGEGTTIVSILNRGIGFNSGNDKVMTFEVLNSVDFLTASINRDSNLFSYTVRFNDTLSEIAMNLGVSVEYLQILNNITNPNKIYVGNTIYY</sequence>